<proteinExistence type="predicted"/>
<evidence type="ECO:0000313" key="3">
    <source>
        <dbReference type="Proteomes" id="UP001159363"/>
    </source>
</evidence>
<comment type="caution">
    <text evidence="2">The sequence shown here is derived from an EMBL/GenBank/DDBJ whole genome shotgun (WGS) entry which is preliminary data.</text>
</comment>
<dbReference type="Proteomes" id="UP001159363">
    <property type="component" value="Chromosome 13"/>
</dbReference>
<accession>A0ABQ9GE38</accession>
<sequence>MKAVDTQEESRWLGVEKTLHLKIVDNYRAEKWKYMLKAIRGRILLLYDDFKDMKAASDPLFLITLEPRLELKDSRVVQVVWKESTHSESQSHITDYGVYAHCAMLRTTGIQRAMILGNSHCRGASQLSCVSENTLWPSHFAQRALFSLTLPSQLLALEARKWEGAGKRRSIFAFSGPYGIRHFGPRVGRERLRSFRELILGQARLQTHKQFSYVRNWTTVDCIRPGELRANDRLARKQATNRVSPGLRRENDGTCLDWLREALGTSLVSAYCETFSIGWATGWQVNCTSLIGQLHSDTLMANAAILLACADGVRFSGKTVRFLISLLHSLLVQWLARDETNVMTGRYWRSGLGWARYHLARLIRGEMARARPCASQLAEWSVMNHEGGSSTLHLVRRGDALLLHSVLCGDTLQLDSVVPWSLFAARLYYSADSLCCQAPLFRGVSLLPGYHRNERAGEMGDLRENPLTSGIVRHDSHMRKFGVTRPGIEPGWPWLGGEQSNRDTNVLIWSECFETTLRSGYRAAQGLARLVAHDLAAWVLSYVEFSVNYSSFTGRQFYFQTVSSSDVQINRRRGAVGSSLAVSCSRSGEGEGEGVAVCINICAKLAILAYTRQKAKSKFINRIWLERASQKQPSDIHKTLYDRVKRCREHNYSYLVYNSTCVFCILGRTSIWVFSECSYTAKMNCEYEGLALTSMSMEPRHASSLTRVLHEWLSPTTRVWSSAGMKGWGKWENPGKTRRPTVSSGTIPTCENVATWPGVEAGSPWWEASRLTTKYRKVLTAKKSLANRKRGLLPEPRAAGRRVGSSKSKVPPRRLRFCIGRYCDEDKHQVWTRFYNDGDWRSEV</sequence>
<protein>
    <submittedName>
        <fullName evidence="2">Uncharacterized protein</fullName>
    </submittedName>
</protein>
<feature type="region of interest" description="Disordered" evidence="1">
    <location>
        <begin position="789"/>
        <end position="809"/>
    </location>
</feature>
<reference evidence="2 3" key="1">
    <citation type="submission" date="2023-02" db="EMBL/GenBank/DDBJ databases">
        <title>LHISI_Scaffold_Assembly.</title>
        <authorList>
            <person name="Stuart O.P."/>
            <person name="Cleave R."/>
            <person name="Magrath M.J.L."/>
            <person name="Mikheyev A.S."/>
        </authorList>
    </citation>
    <scope>NUCLEOTIDE SEQUENCE [LARGE SCALE GENOMIC DNA]</scope>
    <source>
        <strain evidence="2">Daus_M_001</strain>
        <tissue evidence="2">Leg muscle</tissue>
    </source>
</reference>
<keyword evidence="3" id="KW-1185">Reference proteome</keyword>
<gene>
    <name evidence="2" type="ORF">PR048_030901</name>
</gene>
<name>A0ABQ9GE38_9NEOP</name>
<evidence type="ECO:0000256" key="1">
    <source>
        <dbReference type="SAM" id="MobiDB-lite"/>
    </source>
</evidence>
<dbReference type="EMBL" id="JARBHB010000014">
    <property type="protein sequence ID" value="KAJ8869326.1"/>
    <property type="molecule type" value="Genomic_DNA"/>
</dbReference>
<evidence type="ECO:0000313" key="2">
    <source>
        <dbReference type="EMBL" id="KAJ8869326.1"/>
    </source>
</evidence>
<organism evidence="2 3">
    <name type="scientific">Dryococelus australis</name>
    <dbReference type="NCBI Taxonomy" id="614101"/>
    <lineage>
        <taxon>Eukaryota</taxon>
        <taxon>Metazoa</taxon>
        <taxon>Ecdysozoa</taxon>
        <taxon>Arthropoda</taxon>
        <taxon>Hexapoda</taxon>
        <taxon>Insecta</taxon>
        <taxon>Pterygota</taxon>
        <taxon>Neoptera</taxon>
        <taxon>Polyneoptera</taxon>
        <taxon>Phasmatodea</taxon>
        <taxon>Verophasmatodea</taxon>
        <taxon>Anareolatae</taxon>
        <taxon>Phasmatidae</taxon>
        <taxon>Eurycanthinae</taxon>
        <taxon>Dryococelus</taxon>
    </lineage>
</organism>